<evidence type="ECO:0000256" key="1">
    <source>
        <dbReference type="SAM" id="SignalP"/>
    </source>
</evidence>
<dbReference type="Proteomes" id="UP001240639">
    <property type="component" value="Unassembled WGS sequence"/>
</dbReference>
<evidence type="ECO:0000313" key="4">
    <source>
        <dbReference type="Proteomes" id="UP001240639"/>
    </source>
</evidence>
<accession>A0ABT9HNL2</accession>
<keyword evidence="3" id="KW-0378">Hydrolase</keyword>
<dbReference type="InterPro" id="IPR001466">
    <property type="entry name" value="Beta-lactam-related"/>
</dbReference>
<dbReference type="Gene3D" id="3.40.710.10">
    <property type="entry name" value="DD-peptidase/beta-lactamase superfamily"/>
    <property type="match status" value="1"/>
</dbReference>
<dbReference type="Pfam" id="PF00144">
    <property type="entry name" value="Beta-lactamase"/>
    <property type="match status" value="1"/>
</dbReference>
<feature type="chain" id="PRO_5047532388" evidence="1">
    <location>
        <begin position="16"/>
        <end position="353"/>
    </location>
</feature>
<dbReference type="SUPFAM" id="SSF56601">
    <property type="entry name" value="beta-lactamase/transpeptidase-like"/>
    <property type="match status" value="1"/>
</dbReference>
<dbReference type="RefSeq" id="WP_305932120.1">
    <property type="nucleotide sequence ID" value="NZ_JAVAIM010000001.1"/>
</dbReference>
<protein>
    <submittedName>
        <fullName evidence="3">Serine hydrolase domain-containing protein</fullName>
        <ecNumber evidence="3">3.1.1.103</ecNumber>
    </submittedName>
</protein>
<dbReference type="InterPro" id="IPR012338">
    <property type="entry name" value="Beta-lactam/transpept-like"/>
</dbReference>
<name>A0ABT9HNL2_9SPHN</name>
<proteinExistence type="predicted"/>
<feature type="domain" description="Beta-lactamase-related" evidence="2">
    <location>
        <begin position="70"/>
        <end position="327"/>
    </location>
</feature>
<gene>
    <name evidence="3" type="ORF">Q9K02_06285</name>
</gene>
<evidence type="ECO:0000313" key="3">
    <source>
        <dbReference type="EMBL" id="MDP4574746.1"/>
    </source>
</evidence>
<dbReference type="InterPro" id="IPR050789">
    <property type="entry name" value="Diverse_Enzym_Activities"/>
</dbReference>
<dbReference type="GO" id="GO:0016787">
    <property type="term" value="F:hydrolase activity"/>
    <property type="evidence" value="ECO:0007669"/>
    <property type="project" value="UniProtKB-KW"/>
</dbReference>
<dbReference type="EC" id="3.1.1.103" evidence="3"/>
<keyword evidence="4" id="KW-1185">Reference proteome</keyword>
<comment type="caution">
    <text evidence="3">The sequence shown here is derived from an EMBL/GenBank/DDBJ whole genome shotgun (WGS) entry which is preliminary data.</text>
</comment>
<dbReference type="EMBL" id="JAVAIM010000001">
    <property type="protein sequence ID" value="MDP4574746.1"/>
    <property type="molecule type" value="Genomic_DNA"/>
</dbReference>
<keyword evidence="1" id="KW-0732">Signal</keyword>
<feature type="signal peptide" evidence="1">
    <location>
        <begin position="1"/>
        <end position="15"/>
    </location>
</feature>
<evidence type="ECO:0000259" key="2">
    <source>
        <dbReference type="Pfam" id="PF00144"/>
    </source>
</evidence>
<reference evidence="3 4" key="1">
    <citation type="submission" date="2023-08" db="EMBL/GenBank/DDBJ databases">
        <title>genomic of G39.</title>
        <authorList>
            <person name="Wang Y."/>
        </authorList>
    </citation>
    <scope>NUCLEOTIDE SEQUENCE [LARGE SCALE GENOMIC DNA]</scope>
    <source>
        <strain evidence="3 4">G39</strain>
    </source>
</reference>
<sequence length="353" mass="38058">MLALVWASLAGPALACALQPVSVLGDEAAEPVRPPFYAALDTAIGEDFPGEVQLYRDGMTYWVRSAPDCENATWPWASITKQVVAVLVMQEVERGALELDALATSYLPFPPAQDIAAPTVREVLQHQSGLRNPDDSPQDANGVPDFYSTGPSGVEWCLAGRSAPPAEGWTYNNCDYIVLGAVLESVTGRPIGALIGERFRTAGIQGPMLAPRRPRSLARSDADFPFDISRYGASAGIVGSMNDIIAFDRALLDGRLLSLEARAEMWESDPALGYMALGQWVYDVPLAGCDGAVRIVERRGAIGGYQLRNFILPETEMALVLAVKDENFDFGELWQQQGRSFDILSAAACGDAT</sequence>
<organism evidence="3 4">
    <name type="scientific">Qipengyuania profundimaris</name>
    <dbReference type="NCBI Taxonomy" id="3067652"/>
    <lineage>
        <taxon>Bacteria</taxon>
        <taxon>Pseudomonadati</taxon>
        <taxon>Pseudomonadota</taxon>
        <taxon>Alphaproteobacteria</taxon>
        <taxon>Sphingomonadales</taxon>
        <taxon>Erythrobacteraceae</taxon>
        <taxon>Qipengyuania</taxon>
    </lineage>
</organism>
<dbReference type="PANTHER" id="PTHR43283">
    <property type="entry name" value="BETA-LACTAMASE-RELATED"/>
    <property type="match status" value="1"/>
</dbReference>